<dbReference type="STRING" id="10228.B3S9M2"/>
<dbReference type="InParanoid" id="B3S9M2"/>
<dbReference type="Proteomes" id="UP000009022">
    <property type="component" value="Unassembled WGS sequence"/>
</dbReference>
<dbReference type="AlphaFoldDB" id="B3S9M2"/>
<dbReference type="HOGENOM" id="CLU_1306303_0_0_1"/>
<evidence type="ECO:0000313" key="4">
    <source>
        <dbReference type="Proteomes" id="UP000009022"/>
    </source>
</evidence>
<dbReference type="InterPro" id="IPR039848">
    <property type="entry name" value="Ribosomal_mS35_mt"/>
</dbReference>
<dbReference type="GeneID" id="6758200"/>
<dbReference type="GO" id="GO:0005763">
    <property type="term" value="C:mitochondrial small ribosomal subunit"/>
    <property type="evidence" value="ECO:0000318"/>
    <property type="project" value="GO_Central"/>
</dbReference>
<feature type="compositionally biased region" description="Polar residues" evidence="1">
    <location>
        <begin position="1"/>
        <end position="16"/>
    </location>
</feature>
<dbReference type="PANTHER" id="PTHR13490:SF0">
    <property type="entry name" value="SMALL RIBOSOMAL SUBUNIT PROTEIN MS35"/>
    <property type="match status" value="1"/>
</dbReference>
<feature type="domain" description="Small ribosomal subunit protein mS35 mitochondrial conserved" evidence="2">
    <location>
        <begin position="137"/>
        <end position="210"/>
    </location>
</feature>
<dbReference type="RefSeq" id="XP_002116924.1">
    <property type="nucleotide sequence ID" value="XM_002116888.1"/>
</dbReference>
<dbReference type="Pfam" id="PF10213">
    <property type="entry name" value="MRP-S28"/>
    <property type="match status" value="1"/>
</dbReference>
<dbReference type="OMA" id="RANIELM"/>
<feature type="region of interest" description="Disordered" evidence="1">
    <location>
        <begin position="1"/>
        <end position="21"/>
    </location>
</feature>
<dbReference type="CTD" id="6758200"/>
<dbReference type="KEGG" id="tad:TRIADDRAFT_31814"/>
<evidence type="ECO:0000256" key="1">
    <source>
        <dbReference type="SAM" id="MobiDB-lite"/>
    </source>
</evidence>
<dbReference type="FunCoup" id="B3S9M2">
    <property type="interactions" value="1418"/>
</dbReference>
<dbReference type="InterPro" id="IPR019349">
    <property type="entry name" value="Ribosomal_mS35_mit"/>
</dbReference>
<dbReference type="PANTHER" id="PTHR13490">
    <property type="entry name" value="MITOCHONDRIAL 28S RIBOSOMAL PROTEIN S28"/>
    <property type="match status" value="1"/>
</dbReference>
<dbReference type="EMBL" id="DS985259">
    <property type="protein sequence ID" value="EDV20498.1"/>
    <property type="molecule type" value="Genomic_DNA"/>
</dbReference>
<gene>
    <name evidence="3" type="ORF">TRIADDRAFT_31814</name>
</gene>
<sequence length="211" mass="24298">MAAYSLQTRNAMTSPSRKPRIDRKTMQRIDRNRQKLETLRAAYEDDLSQILTTSNVYNAALFDLPIRMGRPIKPEVLPPRAAGNIELLKIPNFFHLTPQKVRRDTDALKALCNAWPSKIKRRPIRIYSRNYLYAGPSVAHPKSHFVKLEVNINDLPLNESARKRLMALAGNYYDAETNLLTLVGNKCPTRKQNREYVMYLLTALILESKKC</sequence>
<organism evidence="3 4">
    <name type="scientific">Trichoplax adhaerens</name>
    <name type="common">Trichoplax reptans</name>
    <dbReference type="NCBI Taxonomy" id="10228"/>
    <lineage>
        <taxon>Eukaryota</taxon>
        <taxon>Metazoa</taxon>
        <taxon>Placozoa</taxon>
        <taxon>Uniplacotomia</taxon>
        <taxon>Trichoplacea</taxon>
        <taxon>Trichoplacidae</taxon>
        <taxon>Trichoplax</taxon>
    </lineage>
</organism>
<dbReference type="eggNOG" id="KOG3933">
    <property type="taxonomic scope" value="Eukaryota"/>
</dbReference>
<accession>B3S9M2</accession>
<evidence type="ECO:0000313" key="3">
    <source>
        <dbReference type="EMBL" id="EDV20498.1"/>
    </source>
</evidence>
<keyword evidence="4" id="KW-1185">Reference proteome</keyword>
<dbReference type="GO" id="GO:0003735">
    <property type="term" value="F:structural constituent of ribosome"/>
    <property type="evidence" value="ECO:0000318"/>
    <property type="project" value="GO_Central"/>
</dbReference>
<proteinExistence type="predicted"/>
<dbReference type="OrthoDB" id="283424at2759"/>
<name>B3S9M2_TRIAD</name>
<dbReference type="GO" id="GO:0032543">
    <property type="term" value="P:mitochondrial translation"/>
    <property type="evidence" value="ECO:0007669"/>
    <property type="project" value="InterPro"/>
</dbReference>
<evidence type="ECO:0000259" key="2">
    <source>
        <dbReference type="Pfam" id="PF10213"/>
    </source>
</evidence>
<reference evidence="3 4" key="1">
    <citation type="journal article" date="2008" name="Nature">
        <title>The Trichoplax genome and the nature of placozoans.</title>
        <authorList>
            <person name="Srivastava M."/>
            <person name="Begovic E."/>
            <person name="Chapman J."/>
            <person name="Putnam N.H."/>
            <person name="Hellsten U."/>
            <person name="Kawashima T."/>
            <person name="Kuo A."/>
            <person name="Mitros T."/>
            <person name="Salamov A."/>
            <person name="Carpenter M.L."/>
            <person name="Signorovitch A.Y."/>
            <person name="Moreno M.A."/>
            <person name="Kamm K."/>
            <person name="Grimwood J."/>
            <person name="Schmutz J."/>
            <person name="Shapiro H."/>
            <person name="Grigoriev I.V."/>
            <person name="Buss L.W."/>
            <person name="Schierwater B."/>
            <person name="Dellaporta S.L."/>
            <person name="Rokhsar D.S."/>
        </authorList>
    </citation>
    <scope>NUCLEOTIDE SEQUENCE [LARGE SCALE GENOMIC DNA]</scope>
    <source>
        <strain evidence="3 4">Grell-BS-1999</strain>
    </source>
</reference>
<dbReference type="PhylomeDB" id="B3S9M2"/>
<protein>
    <recommendedName>
        <fullName evidence="2">Small ribosomal subunit protein mS35 mitochondrial conserved domain-containing protein</fullName>
    </recommendedName>
</protein>